<feature type="binding site" evidence="6">
    <location>
        <position position="105"/>
    </location>
    <ligand>
        <name>a divalent metal cation</name>
        <dbReference type="ChEBI" id="CHEBI:60240"/>
        <label>2</label>
        <note>catalytic</note>
    </ligand>
</feature>
<proteinExistence type="inferred from homology"/>
<comment type="function">
    <text evidence="1 6">Removes the N-terminal methionine from nascent proteins. The N-terminal methionine is often cleaved when the second residue in the primary sequence is small and uncharged (Met-Ala-, Cys, Gly, Pro, Ser, Thr, or Val). Requires deformylation of the N(alpha)-formylated initiator methionine before it can be hydrolyzed.</text>
</comment>
<evidence type="ECO:0000259" key="8">
    <source>
        <dbReference type="Pfam" id="PF00557"/>
    </source>
</evidence>
<dbReference type="PRINTS" id="PR00599">
    <property type="entry name" value="MAPEPTIDASE"/>
</dbReference>
<reference evidence="9 10" key="1">
    <citation type="journal article" date="2015" name="Microbiome">
        <title>Genomic resolution of linkages in carbon, nitrogen, and sulfur cycling among widespread estuary sediment bacteria.</title>
        <authorList>
            <person name="Baker B.J."/>
            <person name="Lazar C.S."/>
            <person name="Teske A.P."/>
            <person name="Dick G.J."/>
        </authorList>
    </citation>
    <scope>NUCLEOTIDE SEQUENCE [LARGE SCALE GENOMIC DNA]</scope>
    <source>
        <strain evidence="9">DG_54_3</strain>
    </source>
</reference>
<dbReference type="EMBL" id="LIZX01000085">
    <property type="protein sequence ID" value="KPJ66274.1"/>
    <property type="molecule type" value="Genomic_DNA"/>
</dbReference>
<comment type="subunit">
    <text evidence="6">Monomer.</text>
</comment>
<dbReference type="GO" id="GO:0006508">
    <property type="term" value="P:proteolysis"/>
    <property type="evidence" value="ECO:0007669"/>
    <property type="project" value="UniProtKB-KW"/>
</dbReference>
<feature type="binding site" evidence="6">
    <location>
        <position position="94"/>
    </location>
    <ligand>
        <name>a divalent metal cation</name>
        <dbReference type="ChEBI" id="CHEBI:60240"/>
        <label>1</label>
    </ligand>
</feature>
<dbReference type="SUPFAM" id="SSF55920">
    <property type="entry name" value="Creatinase/aminopeptidase"/>
    <property type="match status" value="1"/>
</dbReference>
<keyword evidence="2 6" id="KW-0031">Aminopeptidase</keyword>
<evidence type="ECO:0000256" key="6">
    <source>
        <dbReference type="HAMAP-Rule" id="MF_01974"/>
    </source>
</evidence>
<dbReference type="GO" id="GO:0070006">
    <property type="term" value="F:metalloaminopeptidase activity"/>
    <property type="evidence" value="ECO:0007669"/>
    <property type="project" value="UniProtKB-UniRule"/>
</dbReference>
<dbReference type="AlphaFoldDB" id="A0A0S7XUX0"/>
<dbReference type="Gene3D" id="3.90.230.10">
    <property type="entry name" value="Creatinase/methionine aminopeptidase superfamily"/>
    <property type="match status" value="1"/>
</dbReference>
<feature type="binding site" evidence="6">
    <location>
        <position position="175"/>
    </location>
    <ligand>
        <name>substrate</name>
    </ligand>
</feature>
<evidence type="ECO:0000256" key="4">
    <source>
        <dbReference type="ARBA" id="ARBA00022723"/>
    </source>
</evidence>
<dbReference type="GO" id="GO:0046872">
    <property type="term" value="F:metal ion binding"/>
    <property type="evidence" value="ECO:0007669"/>
    <property type="project" value="UniProtKB-UniRule"/>
</dbReference>
<comment type="similarity">
    <text evidence="6">Belongs to the peptidase M24A family. Methionine aminopeptidase type 1 subfamily.</text>
</comment>
<name>A0A0S7XUX0_UNCSA</name>
<dbReference type="InterPro" id="IPR001714">
    <property type="entry name" value="Pept_M24_MAP"/>
</dbReference>
<keyword evidence="5 6" id="KW-0378">Hydrolase</keyword>
<dbReference type="InterPro" id="IPR036005">
    <property type="entry name" value="Creatinase/aminopeptidase-like"/>
</dbReference>
<dbReference type="InterPro" id="IPR002467">
    <property type="entry name" value="Pept_M24A_MAP1"/>
</dbReference>
<feature type="binding site" evidence="6">
    <location>
        <position position="201"/>
    </location>
    <ligand>
        <name>a divalent metal cation</name>
        <dbReference type="ChEBI" id="CHEBI:60240"/>
        <label>2</label>
        <note>catalytic</note>
    </ligand>
</feature>
<evidence type="ECO:0000256" key="1">
    <source>
        <dbReference type="ARBA" id="ARBA00002521"/>
    </source>
</evidence>
<evidence type="ECO:0000313" key="9">
    <source>
        <dbReference type="EMBL" id="KPJ66274.1"/>
    </source>
</evidence>
<accession>A0A0S7XUX0</accession>
<dbReference type="PANTHER" id="PTHR43330:SF27">
    <property type="entry name" value="METHIONINE AMINOPEPTIDASE"/>
    <property type="match status" value="1"/>
</dbReference>
<feature type="binding site" evidence="6">
    <location>
        <position position="232"/>
    </location>
    <ligand>
        <name>a divalent metal cation</name>
        <dbReference type="ChEBI" id="CHEBI:60240"/>
        <label>1</label>
    </ligand>
</feature>
<sequence length="251" mass="27743">MINLKTKEEIKIIKTNGRILAKTLELLRKNIKPEVKTKELDRLAEDFIRKQGAYPAFKGYRGFPASVCVSIDNEVVHGIPGERRLAEGQIVSVDIGVFKNNYYADAAFTFGVGEISDQAQRLLGVTQEALKKGLECIREGRFLSDISYTIQSFVEKSGFSVVRDLVGHGIGMNMHEEPQVPNFGPPGQGPILKMGMVLAIEPMVNMGSFEIQTKDDNWTIVTKDGSLSAHFEHTVAVTENGAMVLTENDKV</sequence>
<dbReference type="CDD" id="cd01086">
    <property type="entry name" value="MetAP1"/>
    <property type="match status" value="1"/>
</dbReference>
<feature type="domain" description="Peptidase M24" evidence="8">
    <location>
        <begin position="13"/>
        <end position="239"/>
    </location>
</feature>
<keyword evidence="3 6" id="KW-0645">Protease</keyword>
<feature type="binding site" evidence="6">
    <location>
        <position position="232"/>
    </location>
    <ligand>
        <name>a divalent metal cation</name>
        <dbReference type="ChEBI" id="CHEBI:60240"/>
        <label>2</label>
        <note>catalytic</note>
    </ligand>
</feature>
<dbReference type="NCBIfam" id="TIGR00500">
    <property type="entry name" value="met_pdase_I"/>
    <property type="match status" value="1"/>
</dbReference>
<dbReference type="PATRIC" id="fig|1703775.3.peg.3415"/>
<evidence type="ECO:0000313" key="10">
    <source>
        <dbReference type="Proteomes" id="UP000051861"/>
    </source>
</evidence>
<evidence type="ECO:0000256" key="7">
    <source>
        <dbReference type="RuleBase" id="RU003653"/>
    </source>
</evidence>
<dbReference type="GO" id="GO:0004239">
    <property type="term" value="F:initiator methionyl aminopeptidase activity"/>
    <property type="evidence" value="ECO:0007669"/>
    <property type="project" value="UniProtKB-UniRule"/>
</dbReference>
<gene>
    <name evidence="6" type="primary">map</name>
    <name evidence="9" type="ORF">AMJ44_08570</name>
</gene>
<comment type="caution">
    <text evidence="9">The sequence shown here is derived from an EMBL/GenBank/DDBJ whole genome shotgun (WGS) entry which is preliminary data.</text>
</comment>
<protein>
    <recommendedName>
        <fullName evidence="6 7">Methionine aminopeptidase</fullName>
        <shortName evidence="6">MAP</shortName>
        <shortName evidence="6">MetAP</shortName>
        <ecNumber evidence="6 7">3.4.11.18</ecNumber>
    </recommendedName>
    <alternativeName>
        <fullName evidence="6">Peptidase M</fullName>
    </alternativeName>
</protein>
<evidence type="ECO:0000256" key="5">
    <source>
        <dbReference type="ARBA" id="ARBA00022801"/>
    </source>
</evidence>
<keyword evidence="4 6" id="KW-0479">Metal-binding</keyword>
<dbReference type="PANTHER" id="PTHR43330">
    <property type="entry name" value="METHIONINE AMINOPEPTIDASE"/>
    <property type="match status" value="1"/>
</dbReference>
<dbReference type="EC" id="3.4.11.18" evidence="6 7"/>
<dbReference type="GO" id="GO:0005829">
    <property type="term" value="C:cytosol"/>
    <property type="evidence" value="ECO:0007669"/>
    <property type="project" value="TreeGrafter"/>
</dbReference>
<dbReference type="Proteomes" id="UP000051861">
    <property type="component" value="Unassembled WGS sequence"/>
</dbReference>
<organism evidence="9 10">
    <name type="scientific">candidate division WOR-1 bacterium DG_54_3</name>
    <dbReference type="NCBI Taxonomy" id="1703775"/>
    <lineage>
        <taxon>Bacteria</taxon>
        <taxon>Bacillati</taxon>
        <taxon>Saganbacteria</taxon>
    </lineage>
</organism>
<dbReference type="Pfam" id="PF00557">
    <property type="entry name" value="Peptidase_M24"/>
    <property type="match status" value="1"/>
</dbReference>
<evidence type="ECO:0000256" key="3">
    <source>
        <dbReference type="ARBA" id="ARBA00022670"/>
    </source>
</evidence>
<feature type="binding site" evidence="6">
    <location>
        <position position="105"/>
    </location>
    <ligand>
        <name>a divalent metal cation</name>
        <dbReference type="ChEBI" id="CHEBI:60240"/>
        <label>1</label>
    </ligand>
</feature>
<feature type="binding site" evidence="6">
    <location>
        <position position="168"/>
    </location>
    <ligand>
        <name>a divalent metal cation</name>
        <dbReference type="ChEBI" id="CHEBI:60240"/>
        <label>2</label>
        <note>catalytic</note>
    </ligand>
</feature>
<comment type="cofactor">
    <cofactor evidence="6">
        <name>Co(2+)</name>
        <dbReference type="ChEBI" id="CHEBI:48828"/>
    </cofactor>
    <cofactor evidence="6">
        <name>Zn(2+)</name>
        <dbReference type="ChEBI" id="CHEBI:29105"/>
    </cofactor>
    <cofactor evidence="6">
        <name>Mn(2+)</name>
        <dbReference type="ChEBI" id="CHEBI:29035"/>
    </cofactor>
    <cofactor evidence="6">
        <name>Fe(2+)</name>
        <dbReference type="ChEBI" id="CHEBI:29033"/>
    </cofactor>
    <text evidence="6">Binds 2 divalent metal cations per subunit. Has a high-affinity and a low affinity metal-binding site. The true nature of the physiological cofactor is under debate. The enzyme is active with cobalt, zinc, manganese or divalent iron ions. Most likely, methionine aminopeptidases function as mononuclear Fe(2+)-metalloproteases under physiological conditions, and the catalytically relevant metal-binding site has been assigned to the histidine-containing high-affinity site.</text>
</comment>
<feature type="binding site" evidence="6">
    <location>
        <position position="77"/>
    </location>
    <ligand>
        <name>substrate</name>
    </ligand>
</feature>
<dbReference type="HAMAP" id="MF_01974">
    <property type="entry name" value="MetAP_1"/>
    <property type="match status" value="1"/>
</dbReference>
<dbReference type="InterPro" id="IPR000994">
    <property type="entry name" value="Pept_M24"/>
</dbReference>
<comment type="catalytic activity">
    <reaction evidence="6 7">
        <text>Release of N-terminal amino acids, preferentially methionine, from peptides and arylamides.</text>
        <dbReference type="EC" id="3.4.11.18"/>
    </reaction>
</comment>
<evidence type="ECO:0000256" key="2">
    <source>
        <dbReference type="ARBA" id="ARBA00022438"/>
    </source>
</evidence>